<dbReference type="AlphaFoldDB" id="A0A1V9DJC6"/>
<comment type="caution">
    <text evidence="16">The sequence shown here is derived from an EMBL/GenBank/DDBJ whole genome shotgun (WGS) entry which is preliminary data.</text>
</comment>
<evidence type="ECO:0000256" key="10">
    <source>
        <dbReference type="ARBA" id="ARBA00023172"/>
    </source>
</evidence>
<proteinExistence type="inferred from homology"/>
<evidence type="ECO:0000256" key="1">
    <source>
        <dbReference type="ARBA" id="ARBA00001946"/>
    </source>
</evidence>
<evidence type="ECO:0000256" key="14">
    <source>
        <dbReference type="ARBA" id="ARBA00029488"/>
    </source>
</evidence>
<dbReference type="InterPro" id="IPR036614">
    <property type="entry name" value="RusA-like_sf"/>
</dbReference>
<dbReference type="InterPro" id="IPR008822">
    <property type="entry name" value="Endonuclease_RusA-like"/>
</dbReference>
<dbReference type="RefSeq" id="WP_081138970.1">
    <property type="nucleotide sequence ID" value="NZ_MWUE01000015.1"/>
</dbReference>
<dbReference type="Proteomes" id="UP000192769">
    <property type="component" value="Unassembled WGS sequence"/>
</dbReference>
<dbReference type="EMBL" id="MWUE01000015">
    <property type="protein sequence ID" value="OQP33911.1"/>
    <property type="molecule type" value="Genomic_DNA"/>
</dbReference>
<evidence type="ECO:0000256" key="11">
    <source>
        <dbReference type="ARBA" id="ARBA00023204"/>
    </source>
</evidence>
<dbReference type="OrthoDB" id="73971at2"/>
<evidence type="ECO:0000256" key="5">
    <source>
        <dbReference type="ARBA" id="ARBA00022723"/>
    </source>
</evidence>
<keyword evidence="7 15" id="KW-0227">DNA damage</keyword>
<dbReference type="EC" id="3.1.21.10" evidence="14 15"/>
<organism evidence="16 17">
    <name type="scientific">Pantoea latae</name>
    <dbReference type="NCBI Taxonomy" id="1964541"/>
    <lineage>
        <taxon>Bacteria</taxon>
        <taxon>Pseudomonadati</taxon>
        <taxon>Pseudomonadota</taxon>
        <taxon>Gammaproteobacteria</taxon>
        <taxon>Enterobacterales</taxon>
        <taxon>Erwiniaceae</taxon>
        <taxon>Pantoea</taxon>
    </lineage>
</organism>
<accession>A0A1V9DJC6</accession>
<evidence type="ECO:0000256" key="13">
    <source>
        <dbReference type="ARBA" id="ARBA00029354"/>
    </source>
</evidence>
<evidence type="ECO:0000256" key="4">
    <source>
        <dbReference type="ARBA" id="ARBA00022722"/>
    </source>
</evidence>
<evidence type="ECO:0000256" key="8">
    <source>
        <dbReference type="ARBA" id="ARBA00022801"/>
    </source>
</evidence>
<sequence>MNEYRLELPWPPGNNHLFSVFRGRKIKSKKGREYTAAVTRQITEANQQYQLAGRLKVKILAYPPTRARRDLDNLFKAPLDSLTHAGVIADDSLIDDVRMVRCEVVKGGRLEIIITEMEAA</sequence>
<dbReference type="GO" id="GO:0000287">
    <property type="term" value="F:magnesium ion binding"/>
    <property type="evidence" value="ECO:0007669"/>
    <property type="project" value="InterPro"/>
</dbReference>
<keyword evidence="8 15" id="KW-0378">Hydrolase</keyword>
<evidence type="ECO:0000256" key="7">
    <source>
        <dbReference type="ARBA" id="ARBA00022763"/>
    </source>
</evidence>
<comment type="function">
    <text evidence="15">Endonuclease that resolves Holliday junction intermediates made during homologous genetic recombination and DNA repair. Exhibits sequence and structure-selective cleavage of four-way DNA junctions, where it introduces symmetrical nicks in two strands of the same polarity at the 5' side of dinucleotides. Corrects the defects in genetic recombination and DNA repair associated with inactivation of ruvAB or ruvC.</text>
</comment>
<comment type="catalytic activity">
    <reaction evidence="13 15">
        <text>Endonucleolytic cleavage at a junction such as a reciprocal single-stranded crossover between two homologous DNA duplexes (Holliday junction).</text>
        <dbReference type="EC" id="3.1.21.10"/>
    </reaction>
</comment>
<keyword evidence="17" id="KW-1185">Reference proteome</keyword>
<keyword evidence="11 15" id="KW-0234">DNA repair</keyword>
<dbReference type="GO" id="GO:0006310">
    <property type="term" value="P:DNA recombination"/>
    <property type="evidence" value="ECO:0007669"/>
    <property type="project" value="UniProtKB-KW"/>
</dbReference>
<comment type="similarity">
    <text evidence="15">Belongs to the rusA family.</text>
</comment>
<comment type="subunit">
    <text evidence="2">Homodimer.</text>
</comment>
<evidence type="ECO:0000256" key="3">
    <source>
        <dbReference type="ARBA" id="ARBA00014885"/>
    </source>
</evidence>
<keyword evidence="9" id="KW-0460">Magnesium</keyword>
<dbReference type="InterPro" id="IPR016281">
    <property type="entry name" value="Endonuclease_RusA"/>
</dbReference>
<evidence type="ECO:0000313" key="17">
    <source>
        <dbReference type="Proteomes" id="UP000192769"/>
    </source>
</evidence>
<evidence type="ECO:0000256" key="9">
    <source>
        <dbReference type="ARBA" id="ARBA00022842"/>
    </source>
</evidence>
<keyword evidence="4 15" id="KW-0540">Nuclease</keyword>
<keyword evidence="5" id="KW-0479">Metal-binding</keyword>
<dbReference type="GO" id="GO:0008821">
    <property type="term" value="F:crossover junction DNA endonuclease activity"/>
    <property type="evidence" value="ECO:0007669"/>
    <property type="project" value="UniProtKB-EC"/>
</dbReference>
<protein>
    <recommendedName>
        <fullName evidence="3 15">Crossover junction endodeoxyribonuclease rusA</fullName>
        <ecNumber evidence="14 15">3.1.21.10</ecNumber>
    </recommendedName>
</protein>
<dbReference type="GO" id="GO:0006281">
    <property type="term" value="P:DNA repair"/>
    <property type="evidence" value="ECO:0007669"/>
    <property type="project" value="UniProtKB-KW"/>
</dbReference>
<dbReference type="PIRSF" id="PIRSF001007">
    <property type="entry name" value="RusA"/>
    <property type="match status" value="1"/>
</dbReference>
<evidence type="ECO:0000256" key="6">
    <source>
        <dbReference type="ARBA" id="ARBA00022759"/>
    </source>
</evidence>
<keyword evidence="6 15" id="KW-0255">Endonuclease</keyword>
<comment type="cofactor">
    <cofactor evidence="1">
        <name>Mg(2+)</name>
        <dbReference type="ChEBI" id="CHEBI:18420"/>
    </cofactor>
</comment>
<keyword evidence="10" id="KW-0233">DNA recombination</keyword>
<reference evidence="16 17" key="1">
    <citation type="submission" date="2017-02" db="EMBL/GenBank/DDBJ databases">
        <title>Whole genome shotgun sequence of Pantoea agglomerans strain AS1 isolated from a cycad, Zamia floridana in Central Florida, USA.</title>
        <authorList>
            <person name="Lata P."/>
            <person name="Govindarajan S."/>
            <person name="Qi F."/>
            <person name="Li J.-L."/>
            <person name="Maurya S.K."/>
            <person name="Sahoo M.K."/>
        </authorList>
    </citation>
    <scope>NUCLEOTIDE SEQUENCE [LARGE SCALE GENOMIC DNA]</scope>
    <source>
        <strain evidence="16 17">AS1</strain>
    </source>
</reference>
<dbReference type="Pfam" id="PF05866">
    <property type="entry name" value="RusA"/>
    <property type="match status" value="1"/>
</dbReference>
<gene>
    <name evidence="16" type="ORF">B2J69_10040</name>
</gene>
<dbReference type="SUPFAM" id="SSF103084">
    <property type="entry name" value="Holliday junction resolvase RusA"/>
    <property type="match status" value="1"/>
</dbReference>
<evidence type="ECO:0000313" key="16">
    <source>
        <dbReference type="EMBL" id="OQP33911.1"/>
    </source>
</evidence>
<comment type="function">
    <text evidence="12">Endonuclease that resolves Holliday junction intermediates made during homologous genetic recombination and DNA repair. Exhibits sequence and structure-selective cleavage of four-way DNA junctions, where it introduces symmetrical nicks in two strands of the same polarity at the 5' side of CC dinucleotides. Corrects the defects in genetic recombination and DNA repair associated with inactivation of RuvAB or RuvC.</text>
</comment>
<name>A0A1V9DJC6_9GAMM</name>
<evidence type="ECO:0000256" key="15">
    <source>
        <dbReference type="PIRNR" id="PIRNR001007"/>
    </source>
</evidence>
<evidence type="ECO:0000256" key="12">
    <source>
        <dbReference type="ARBA" id="ARBA00024745"/>
    </source>
</evidence>
<evidence type="ECO:0000256" key="2">
    <source>
        <dbReference type="ARBA" id="ARBA00011738"/>
    </source>
</evidence>
<dbReference type="Gene3D" id="3.30.1330.70">
    <property type="entry name" value="Holliday junction resolvase RusA"/>
    <property type="match status" value="1"/>
</dbReference>